<evidence type="ECO:0000256" key="4">
    <source>
        <dbReference type="ARBA" id="ARBA00023315"/>
    </source>
</evidence>
<evidence type="ECO:0000313" key="9">
    <source>
        <dbReference type="EMBL" id="TMJ08937.1"/>
    </source>
</evidence>
<feature type="active site" description="Proton acceptor" evidence="5">
    <location>
        <position position="382"/>
    </location>
</feature>
<reference evidence="9 10" key="1">
    <citation type="journal article" date="2019" name="Nat. Microbiol.">
        <title>Mediterranean grassland soil C-N compound turnover is dependent on rainfall and depth, and is mediated by genomically divergent microorganisms.</title>
        <authorList>
            <person name="Diamond S."/>
            <person name="Andeer P.F."/>
            <person name="Li Z."/>
            <person name="Crits-Christoph A."/>
            <person name="Burstein D."/>
            <person name="Anantharaman K."/>
            <person name="Lane K.R."/>
            <person name="Thomas B.C."/>
            <person name="Pan C."/>
            <person name="Northen T.R."/>
            <person name="Banfield J.F."/>
        </authorList>
    </citation>
    <scope>NUCLEOTIDE SEQUENCE [LARGE SCALE GENOMIC DNA]</scope>
    <source>
        <strain evidence="9">NP_2</strain>
    </source>
</reference>
<evidence type="ECO:0000256" key="1">
    <source>
        <dbReference type="ARBA" id="ARBA00010982"/>
    </source>
</evidence>
<gene>
    <name evidence="9" type="ORF">E6G99_03520</name>
</gene>
<dbReference type="InterPro" id="IPR020616">
    <property type="entry name" value="Thiolase_N"/>
</dbReference>
<dbReference type="PROSITE" id="PS00099">
    <property type="entry name" value="THIOLASE_3"/>
    <property type="match status" value="1"/>
</dbReference>
<sequence length="402" mass="42721">MSEAFIVASVRTPIGRFGGVLRDLSPVELGAHAMRAALERAGIDGADLDLYILGNVLRAGHGQLVPRQAAIKAGIPQEVDGYAIDMVCSGAMMAVINAANLIRLGDADLVLAGGVESMSQAGFYVSHRARWGYKSLLGSPESLTDIMLSDGLTDPITGESMGEETERLAAEHHLRRDELDEIAFMSQRRAAEATLKGWFKKEIAPLEVTTRTGTQVVDMDEGIRSDTTVNALAKLRPAFRPDGVLTAGNSSQMSDGAAALVLASSQAVERHRLRPVARVLGGSWAAGETWRFPEAPIPAVKKLLSKLDLELTDFDVFENNEAFALNNILFHRMLGVRYEQLNPFGGAVALGHPLGASGVRIVVTLLNALDHRAGRRGLAAICHGSGGGTALAVERLAAATSS</sequence>
<feature type="active site" description="Acyl-thioester intermediate" evidence="5">
    <location>
        <position position="88"/>
    </location>
</feature>
<dbReference type="Proteomes" id="UP000318661">
    <property type="component" value="Unassembled WGS sequence"/>
</dbReference>
<dbReference type="InterPro" id="IPR016039">
    <property type="entry name" value="Thiolase-like"/>
</dbReference>
<comment type="similarity">
    <text evidence="1 6">Belongs to the thiolase-like superfamily. Thiolase family.</text>
</comment>
<dbReference type="PANTHER" id="PTHR18919">
    <property type="entry name" value="ACETYL-COA C-ACYLTRANSFERASE"/>
    <property type="match status" value="1"/>
</dbReference>
<accession>A0A537LMP4</accession>
<keyword evidence="4 6" id="KW-0012">Acyltransferase</keyword>
<dbReference type="PROSITE" id="PS00737">
    <property type="entry name" value="THIOLASE_2"/>
    <property type="match status" value="1"/>
</dbReference>
<evidence type="ECO:0000313" key="10">
    <source>
        <dbReference type="Proteomes" id="UP000318661"/>
    </source>
</evidence>
<dbReference type="EC" id="2.3.1.9" evidence="2"/>
<feature type="active site" description="Proton acceptor" evidence="5">
    <location>
        <position position="352"/>
    </location>
</feature>
<evidence type="ECO:0000256" key="6">
    <source>
        <dbReference type="RuleBase" id="RU003557"/>
    </source>
</evidence>
<dbReference type="InterPro" id="IPR020610">
    <property type="entry name" value="Thiolase_AS"/>
</dbReference>
<dbReference type="CDD" id="cd00751">
    <property type="entry name" value="thiolase"/>
    <property type="match status" value="1"/>
</dbReference>
<dbReference type="InterPro" id="IPR020613">
    <property type="entry name" value="Thiolase_CS"/>
</dbReference>
<evidence type="ECO:0000256" key="2">
    <source>
        <dbReference type="ARBA" id="ARBA00012705"/>
    </source>
</evidence>
<dbReference type="InterPro" id="IPR002155">
    <property type="entry name" value="Thiolase"/>
</dbReference>
<dbReference type="GO" id="GO:0003985">
    <property type="term" value="F:acetyl-CoA C-acetyltransferase activity"/>
    <property type="evidence" value="ECO:0007669"/>
    <property type="project" value="UniProtKB-EC"/>
</dbReference>
<dbReference type="PIRSF" id="PIRSF000429">
    <property type="entry name" value="Ac-CoA_Ac_transf"/>
    <property type="match status" value="1"/>
</dbReference>
<feature type="domain" description="Thiolase C-terminal" evidence="8">
    <location>
        <begin position="274"/>
        <end position="395"/>
    </location>
</feature>
<evidence type="ECO:0000259" key="7">
    <source>
        <dbReference type="Pfam" id="PF00108"/>
    </source>
</evidence>
<dbReference type="AlphaFoldDB" id="A0A537LMP4"/>
<dbReference type="SUPFAM" id="SSF53901">
    <property type="entry name" value="Thiolase-like"/>
    <property type="match status" value="2"/>
</dbReference>
<keyword evidence="3 6" id="KW-0808">Transferase</keyword>
<comment type="caution">
    <text evidence="9">The sequence shown here is derived from an EMBL/GenBank/DDBJ whole genome shotgun (WGS) entry which is preliminary data.</text>
</comment>
<evidence type="ECO:0000256" key="3">
    <source>
        <dbReference type="ARBA" id="ARBA00022679"/>
    </source>
</evidence>
<organism evidence="9 10">
    <name type="scientific">Candidatus Segetimicrobium genomatis</name>
    <dbReference type="NCBI Taxonomy" id="2569760"/>
    <lineage>
        <taxon>Bacteria</taxon>
        <taxon>Bacillati</taxon>
        <taxon>Candidatus Sysuimicrobiota</taxon>
        <taxon>Candidatus Sysuimicrobiia</taxon>
        <taxon>Candidatus Sysuimicrobiales</taxon>
        <taxon>Candidatus Segetimicrobiaceae</taxon>
        <taxon>Candidatus Segetimicrobium</taxon>
    </lineage>
</organism>
<dbReference type="EMBL" id="VBAJ01000074">
    <property type="protein sequence ID" value="TMJ08937.1"/>
    <property type="molecule type" value="Genomic_DNA"/>
</dbReference>
<dbReference type="NCBIfam" id="TIGR01930">
    <property type="entry name" value="AcCoA-C-Actrans"/>
    <property type="match status" value="1"/>
</dbReference>
<dbReference type="Gene3D" id="3.40.47.10">
    <property type="match status" value="1"/>
</dbReference>
<evidence type="ECO:0000259" key="8">
    <source>
        <dbReference type="Pfam" id="PF02803"/>
    </source>
</evidence>
<protein>
    <recommendedName>
        <fullName evidence="2">acetyl-CoA C-acetyltransferase</fullName>
        <ecNumber evidence="2">2.3.1.9</ecNumber>
    </recommendedName>
</protein>
<evidence type="ECO:0000256" key="5">
    <source>
        <dbReference type="PIRSR" id="PIRSR000429-1"/>
    </source>
</evidence>
<proteinExistence type="inferred from homology"/>
<dbReference type="PANTHER" id="PTHR18919:SF107">
    <property type="entry name" value="ACETYL-COA ACETYLTRANSFERASE, CYTOSOLIC"/>
    <property type="match status" value="1"/>
</dbReference>
<feature type="domain" description="Thiolase N-terminal" evidence="7">
    <location>
        <begin position="5"/>
        <end position="265"/>
    </location>
</feature>
<name>A0A537LMP4_9BACT</name>
<dbReference type="InterPro" id="IPR020617">
    <property type="entry name" value="Thiolase_C"/>
</dbReference>
<dbReference type="Pfam" id="PF02803">
    <property type="entry name" value="Thiolase_C"/>
    <property type="match status" value="1"/>
</dbReference>
<dbReference type="Pfam" id="PF00108">
    <property type="entry name" value="Thiolase_N"/>
    <property type="match status" value="1"/>
</dbReference>